<comment type="caution">
    <text evidence="3">The sequence shown here is derived from an EMBL/GenBank/DDBJ whole genome shotgun (WGS) entry which is preliminary data.</text>
</comment>
<reference evidence="4" key="1">
    <citation type="journal article" date="2019" name="Int. J. Syst. Evol. Microbiol.">
        <title>The Global Catalogue of Microorganisms (GCM) 10K type strain sequencing project: providing services to taxonomists for standard genome sequencing and annotation.</title>
        <authorList>
            <consortium name="The Broad Institute Genomics Platform"/>
            <consortium name="The Broad Institute Genome Sequencing Center for Infectious Disease"/>
            <person name="Wu L."/>
            <person name="Ma J."/>
        </authorList>
    </citation>
    <scope>NUCLEOTIDE SEQUENCE [LARGE SCALE GENOMIC DNA]</scope>
    <source>
        <strain evidence="4">JCM 17919</strain>
    </source>
</reference>
<evidence type="ECO:0000259" key="2">
    <source>
        <dbReference type="PROSITE" id="PS50106"/>
    </source>
</evidence>
<dbReference type="Gene3D" id="3.90.226.10">
    <property type="entry name" value="2-enoyl-CoA Hydratase, Chain A, domain 1"/>
    <property type="match status" value="1"/>
</dbReference>
<protein>
    <recommendedName>
        <fullName evidence="2">PDZ domain-containing protein</fullName>
    </recommendedName>
</protein>
<name>A0ABP8HFY3_9BACT</name>
<dbReference type="SUPFAM" id="SSF52096">
    <property type="entry name" value="ClpP/crotonase"/>
    <property type="match status" value="1"/>
</dbReference>
<gene>
    <name evidence="3" type="ORF">GCM10023184_35430</name>
</gene>
<evidence type="ECO:0000256" key="1">
    <source>
        <dbReference type="SAM" id="SignalP"/>
    </source>
</evidence>
<dbReference type="InterPro" id="IPR041489">
    <property type="entry name" value="PDZ_6"/>
</dbReference>
<dbReference type="InterPro" id="IPR005151">
    <property type="entry name" value="Tail-specific_protease"/>
</dbReference>
<dbReference type="Gene3D" id="3.30.750.44">
    <property type="match status" value="1"/>
</dbReference>
<evidence type="ECO:0000313" key="4">
    <source>
        <dbReference type="Proteomes" id="UP001501725"/>
    </source>
</evidence>
<accession>A0ABP8HFY3</accession>
<dbReference type="Proteomes" id="UP001501725">
    <property type="component" value="Unassembled WGS sequence"/>
</dbReference>
<feature type="domain" description="PDZ" evidence="2">
    <location>
        <begin position="87"/>
        <end position="148"/>
    </location>
</feature>
<dbReference type="Pfam" id="PF03572">
    <property type="entry name" value="Peptidase_S41"/>
    <property type="match status" value="1"/>
</dbReference>
<dbReference type="Pfam" id="PF17820">
    <property type="entry name" value="PDZ_6"/>
    <property type="match status" value="1"/>
</dbReference>
<evidence type="ECO:0000313" key="3">
    <source>
        <dbReference type="EMBL" id="GAA4338771.1"/>
    </source>
</evidence>
<dbReference type="PANTHER" id="PTHR32060">
    <property type="entry name" value="TAIL-SPECIFIC PROTEASE"/>
    <property type="match status" value="1"/>
</dbReference>
<dbReference type="PROSITE" id="PS50106">
    <property type="entry name" value="PDZ"/>
    <property type="match status" value="1"/>
</dbReference>
<dbReference type="SUPFAM" id="SSF50156">
    <property type="entry name" value="PDZ domain-like"/>
    <property type="match status" value="1"/>
</dbReference>
<dbReference type="InterPro" id="IPR029045">
    <property type="entry name" value="ClpP/crotonase-like_dom_sf"/>
</dbReference>
<dbReference type="Gene3D" id="2.30.42.10">
    <property type="match status" value="1"/>
</dbReference>
<keyword evidence="1" id="KW-0732">Signal</keyword>
<proteinExistence type="predicted"/>
<dbReference type="InterPro" id="IPR028204">
    <property type="entry name" value="Tricorn_C1"/>
</dbReference>
<feature type="chain" id="PRO_5045714300" description="PDZ domain-containing protein" evidence="1">
    <location>
        <begin position="20"/>
        <end position="411"/>
    </location>
</feature>
<dbReference type="SMART" id="SM00245">
    <property type="entry name" value="TSPc"/>
    <property type="match status" value="1"/>
</dbReference>
<organism evidence="3 4">
    <name type="scientific">Flaviaesturariibacter amylovorans</name>
    <dbReference type="NCBI Taxonomy" id="1084520"/>
    <lineage>
        <taxon>Bacteria</taxon>
        <taxon>Pseudomonadati</taxon>
        <taxon>Bacteroidota</taxon>
        <taxon>Chitinophagia</taxon>
        <taxon>Chitinophagales</taxon>
        <taxon>Chitinophagaceae</taxon>
        <taxon>Flaviaestuariibacter</taxon>
    </lineage>
</organism>
<keyword evidence="4" id="KW-1185">Reference proteome</keyword>
<feature type="signal peptide" evidence="1">
    <location>
        <begin position="1"/>
        <end position="19"/>
    </location>
</feature>
<dbReference type="RefSeq" id="WP_345257144.1">
    <property type="nucleotide sequence ID" value="NZ_BAABGY010000011.1"/>
</dbReference>
<dbReference type="InterPro" id="IPR036034">
    <property type="entry name" value="PDZ_sf"/>
</dbReference>
<dbReference type="InterPro" id="IPR001478">
    <property type="entry name" value="PDZ"/>
</dbReference>
<dbReference type="EMBL" id="BAABGY010000011">
    <property type="protein sequence ID" value="GAA4338771.1"/>
    <property type="molecule type" value="Genomic_DNA"/>
</dbReference>
<dbReference type="Pfam" id="PF14684">
    <property type="entry name" value="Tricorn_C1"/>
    <property type="match status" value="1"/>
</dbReference>
<dbReference type="PANTHER" id="PTHR32060:SF30">
    <property type="entry name" value="CARBOXY-TERMINAL PROCESSING PROTEASE CTPA"/>
    <property type="match status" value="1"/>
</dbReference>
<sequence>MKRIRLLPLLLLAALCGHAQPLTQQEVAADFDAFWKTVRDHYAYWDRKATDWEAMGTCFRNELDTVRHRWGFTLFLERALRELYDHHAALNTNTGDSYRLVPTGADLHAAFRGNRAVVLEVRRGYGAEKAGLRPGDELVAVNGRPLPGAVQHLLPRHLGRPDSAAADYALQVLLAGTHNVSRRFTVRRDGKELELEPDAHGNIGTYRYSGPIEARRLPSGIGYIRIANSLGNNDLIPAFDSVLNGLLDTRGLVLDLRETPSGGNTTVARAIMGRLILKEGFYQKHEWPTEEARWGVKRSWVELVSPRGKTYTAPVAVLVGPWTGSMGEGLAIGLDGLRRATVLGSPMAGLLGSIYSYELPHSRIGYSFPAERLYHVDGTPRERFRPVPIPTPQNGRDAAIEKAVQFLLRKK</sequence>